<dbReference type="InterPro" id="IPR000626">
    <property type="entry name" value="Ubiquitin-like_dom"/>
</dbReference>
<reference evidence="4 5" key="1">
    <citation type="submission" date="2024-03" db="EMBL/GenBank/DDBJ databases">
        <title>Complete genome sequence of the green alga Chloropicon roscoffensis RCC1871.</title>
        <authorList>
            <person name="Lemieux C."/>
            <person name="Pombert J.-F."/>
            <person name="Otis C."/>
            <person name="Turmel M."/>
        </authorList>
    </citation>
    <scope>NUCLEOTIDE SEQUENCE [LARGE SCALE GENOMIC DNA]</scope>
    <source>
        <strain evidence="4 5">RCC1871</strain>
    </source>
</reference>
<gene>
    <name evidence="4" type="ORF">HKI87_06g40150</name>
</gene>
<keyword evidence="1" id="KW-0175">Coiled coil</keyword>
<name>A0AAX4P8Q7_9CHLO</name>
<evidence type="ECO:0000256" key="1">
    <source>
        <dbReference type="SAM" id="Coils"/>
    </source>
</evidence>
<feature type="region of interest" description="Disordered" evidence="2">
    <location>
        <begin position="1"/>
        <end position="74"/>
    </location>
</feature>
<dbReference type="Proteomes" id="UP001472866">
    <property type="component" value="Chromosome 06"/>
</dbReference>
<sequence length="606" mass="66795">MMRQTQVGVFEDLMKDPHLRDLVGQGDSESEEKGGQPMKPTNVNGGDPAPAGAETQGGLNPTAPPPTTTSSIASSSGVFAPLHAAKEAVKSITAQISALQTQVTWCEDSERDALAELESNREGLKRTREDRMRHEQRVAELEKEIAVARSDLQSSKEREASCVQGIDLANHRLRQAQAEKGRSLSQFNAAANAQKHLEESFHYLEQIGSDSAPAQSPPKVVEVNPLRGGEPAKWPWDEGTRTNPEPGALREPPPEGEDPMSMPNPYTDEGAAPAKTVQPKAKISVEEKARREEMAARVEAVQRSKREKEAILQARLASKAKRAAQSQAKPQPQPSTASAPPQVVLKTSELLNLQKKKNEEHLAELKRQQQQRQEEAAAAAAEAKLAKAKAAAATKRDGEAAEEVTRDDVRDELEKKIFAYMPQEHEFRDASRGSVPERSRACSGGLCNRHCSRACLDSCTAGFLMALEIPVRGTLMDTVNKAMRKYHPDRNSERRVGRKKALWAEEVCKDLSLLASIAETINEVTFVLIFEESTKLPKMRVTLPLDANVGELKRRVVQDYDELSLESLRLSVGGREMRDSKTLSECGIKENCIVNVKAKEKTWTQF</sequence>
<dbReference type="Pfam" id="PF00240">
    <property type="entry name" value="ubiquitin"/>
    <property type="match status" value="1"/>
</dbReference>
<feature type="domain" description="Ubiquitin-like" evidence="3">
    <location>
        <begin position="527"/>
        <end position="601"/>
    </location>
</feature>
<protein>
    <submittedName>
        <fullName evidence="4">Ubiquitin-like domain-containing protein</fullName>
    </submittedName>
</protein>
<dbReference type="InterPro" id="IPR029071">
    <property type="entry name" value="Ubiquitin-like_domsf"/>
</dbReference>
<keyword evidence="5" id="KW-1185">Reference proteome</keyword>
<dbReference type="EMBL" id="CP151506">
    <property type="protein sequence ID" value="WZN62478.1"/>
    <property type="molecule type" value="Genomic_DNA"/>
</dbReference>
<organism evidence="4 5">
    <name type="scientific">Chloropicon roscoffensis</name>
    <dbReference type="NCBI Taxonomy" id="1461544"/>
    <lineage>
        <taxon>Eukaryota</taxon>
        <taxon>Viridiplantae</taxon>
        <taxon>Chlorophyta</taxon>
        <taxon>Chloropicophyceae</taxon>
        <taxon>Chloropicales</taxon>
        <taxon>Chloropicaceae</taxon>
        <taxon>Chloropicon</taxon>
    </lineage>
</organism>
<evidence type="ECO:0000313" key="4">
    <source>
        <dbReference type="EMBL" id="WZN62478.1"/>
    </source>
</evidence>
<dbReference type="Gene3D" id="3.10.20.90">
    <property type="entry name" value="Phosphatidylinositol 3-kinase Catalytic Subunit, Chain A, domain 1"/>
    <property type="match status" value="1"/>
</dbReference>
<dbReference type="CDD" id="cd17039">
    <property type="entry name" value="Ubl_ubiquitin_like"/>
    <property type="match status" value="1"/>
</dbReference>
<evidence type="ECO:0000259" key="3">
    <source>
        <dbReference type="PROSITE" id="PS50053"/>
    </source>
</evidence>
<feature type="compositionally biased region" description="Basic and acidic residues" evidence="2">
    <location>
        <begin position="12"/>
        <end position="21"/>
    </location>
</feature>
<evidence type="ECO:0000256" key="2">
    <source>
        <dbReference type="SAM" id="MobiDB-lite"/>
    </source>
</evidence>
<feature type="region of interest" description="Disordered" evidence="2">
    <location>
        <begin position="204"/>
        <end position="349"/>
    </location>
</feature>
<evidence type="ECO:0000313" key="5">
    <source>
        <dbReference type="Proteomes" id="UP001472866"/>
    </source>
</evidence>
<feature type="coiled-coil region" evidence="1">
    <location>
        <begin position="82"/>
        <end position="158"/>
    </location>
</feature>
<dbReference type="SUPFAM" id="SSF54236">
    <property type="entry name" value="Ubiquitin-like"/>
    <property type="match status" value="1"/>
</dbReference>
<feature type="compositionally biased region" description="Low complexity" evidence="2">
    <location>
        <begin position="312"/>
        <end position="342"/>
    </location>
</feature>
<feature type="compositionally biased region" description="Basic and acidic residues" evidence="2">
    <location>
        <begin position="283"/>
        <end position="310"/>
    </location>
</feature>
<dbReference type="PROSITE" id="PS50053">
    <property type="entry name" value="UBIQUITIN_2"/>
    <property type="match status" value="1"/>
</dbReference>
<proteinExistence type="predicted"/>
<accession>A0AAX4P8Q7</accession>
<dbReference type="AlphaFoldDB" id="A0AAX4P8Q7"/>